<keyword evidence="4" id="KW-0808">Transferase</keyword>
<dbReference type="InterPro" id="IPR000494">
    <property type="entry name" value="Rcpt_L-dom"/>
</dbReference>
<keyword evidence="5" id="KW-0812">Transmembrane</keyword>
<evidence type="ECO:0000259" key="15">
    <source>
        <dbReference type="Pfam" id="PF00757"/>
    </source>
</evidence>
<dbReference type="SMART" id="SM00261">
    <property type="entry name" value="FU"/>
    <property type="match status" value="3"/>
</dbReference>
<dbReference type="Gene3D" id="3.80.20.20">
    <property type="entry name" value="Receptor L-domain"/>
    <property type="match status" value="2"/>
</dbReference>
<feature type="domain" description="Receptor L-domain" evidence="16">
    <location>
        <begin position="3"/>
        <end position="89"/>
    </location>
</feature>
<keyword evidence="7" id="KW-0418">Kinase</keyword>
<dbReference type="Gene3D" id="2.10.220.10">
    <property type="entry name" value="Hormone Receptor, Insulin-like Growth Factor Receptor 1, Chain A, domain 2"/>
    <property type="match status" value="3"/>
</dbReference>
<keyword evidence="12" id="KW-0675">Receptor</keyword>
<dbReference type="InterPro" id="IPR006212">
    <property type="entry name" value="Furin_repeat"/>
</dbReference>
<dbReference type="Pfam" id="PF01030">
    <property type="entry name" value="Recep_L_domain"/>
    <property type="match status" value="2"/>
</dbReference>
<dbReference type="SUPFAM" id="SSF52058">
    <property type="entry name" value="L domain-like"/>
    <property type="match status" value="2"/>
</dbReference>
<evidence type="ECO:0000256" key="3">
    <source>
        <dbReference type="ARBA" id="ARBA00022553"/>
    </source>
</evidence>
<name>A0A0N5B028_9BILA</name>
<comment type="catalytic activity">
    <reaction evidence="14">
        <text>L-tyrosyl-[protein] + ATP = O-phospho-L-tyrosyl-[protein] + ADP + H(+)</text>
        <dbReference type="Rhea" id="RHEA:10596"/>
        <dbReference type="Rhea" id="RHEA-COMP:10136"/>
        <dbReference type="Rhea" id="RHEA-COMP:20101"/>
        <dbReference type="ChEBI" id="CHEBI:15378"/>
        <dbReference type="ChEBI" id="CHEBI:30616"/>
        <dbReference type="ChEBI" id="CHEBI:46858"/>
        <dbReference type="ChEBI" id="CHEBI:61978"/>
        <dbReference type="ChEBI" id="CHEBI:456216"/>
        <dbReference type="EC" id="2.7.10.1"/>
    </reaction>
</comment>
<dbReference type="STRING" id="451379.A0A0N5B028"/>
<evidence type="ECO:0000256" key="4">
    <source>
        <dbReference type="ARBA" id="ARBA00022679"/>
    </source>
</evidence>
<keyword evidence="18" id="KW-1185">Reference proteome</keyword>
<evidence type="ECO:0000259" key="17">
    <source>
        <dbReference type="Pfam" id="PF14843"/>
    </source>
</evidence>
<evidence type="ECO:0000256" key="9">
    <source>
        <dbReference type="ARBA" id="ARBA00022989"/>
    </source>
</evidence>
<evidence type="ECO:0000256" key="7">
    <source>
        <dbReference type="ARBA" id="ARBA00022777"/>
    </source>
</evidence>
<dbReference type="AlphaFoldDB" id="A0A0N5B028"/>
<protein>
    <recommendedName>
        <fullName evidence="2">receptor protein-tyrosine kinase</fullName>
        <ecNumber evidence="2">2.7.10.1</ecNumber>
    </recommendedName>
</protein>
<evidence type="ECO:0000313" key="18">
    <source>
        <dbReference type="Proteomes" id="UP000046393"/>
    </source>
</evidence>
<dbReference type="Pfam" id="PF00757">
    <property type="entry name" value="Furin-like"/>
    <property type="match status" value="1"/>
</dbReference>
<evidence type="ECO:0000256" key="12">
    <source>
        <dbReference type="ARBA" id="ARBA00023170"/>
    </source>
</evidence>
<dbReference type="InterPro" id="IPR009030">
    <property type="entry name" value="Growth_fac_rcpt_cys_sf"/>
</dbReference>
<feature type="domain" description="Receptor L-domain" evidence="16">
    <location>
        <begin position="282"/>
        <end position="400"/>
    </location>
</feature>
<keyword evidence="11" id="KW-0829">Tyrosine-protein kinase</keyword>
<keyword evidence="13" id="KW-0325">Glycoprotein</keyword>
<keyword evidence="3" id="KW-0597">Phosphoprotein</keyword>
<evidence type="ECO:0000256" key="14">
    <source>
        <dbReference type="ARBA" id="ARBA00051243"/>
    </source>
</evidence>
<keyword evidence="6" id="KW-0547">Nucleotide-binding</keyword>
<dbReference type="CDD" id="cd00064">
    <property type="entry name" value="FU"/>
    <property type="match status" value="3"/>
</dbReference>
<dbReference type="InterPro" id="IPR032778">
    <property type="entry name" value="GF_recep_IV"/>
</dbReference>
<dbReference type="InterPro" id="IPR036941">
    <property type="entry name" value="Rcpt_L-dom_sf"/>
</dbReference>
<dbReference type="GO" id="GO:0005524">
    <property type="term" value="F:ATP binding"/>
    <property type="evidence" value="ECO:0007669"/>
    <property type="project" value="UniProtKB-KW"/>
</dbReference>
<dbReference type="SUPFAM" id="SSF57184">
    <property type="entry name" value="Growth factor receptor domain"/>
    <property type="match status" value="2"/>
</dbReference>
<evidence type="ECO:0000256" key="6">
    <source>
        <dbReference type="ARBA" id="ARBA00022741"/>
    </source>
</evidence>
<organism evidence="18 19">
    <name type="scientific">Syphacia muris</name>
    <dbReference type="NCBI Taxonomy" id="451379"/>
    <lineage>
        <taxon>Eukaryota</taxon>
        <taxon>Metazoa</taxon>
        <taxon>Ecdysozoa</taxon>
        <taxon>Nematoda</taxon>
        <taxon>Chromadorea</taxon>
        <taxon>Rhabditida</taxon>
        <taxon>Spirurina</taxon>
        <taxon>Oxyuridomorpha</taxon>
        <taxon>Oxyuroidea</taxon>
        <taxon>Oxyuridae</taxon>
        <taxon>Syphacia</taxon>
    </lineage>
</organism>
<dbReference type="InterPro" id="IPR006211">
    <property type="entry name" value="Furin-like_Cys-rich_dom"/>
</dbReference>
<evidence type="ECO:0000256" key="11">
    <source>
        <dbReference type="ARBA" id="ARBA00023137"/>
    </source>
</evidence>
<evidence type="ECO:0000256" key="5">
    <source>
        <dbReference type="ARBA" id="ARBA00022692"/>
    </source>
</evidence>
<evidence type="ECO:0000313" key="19">
    <source>
        <dbReference type="WBParaSite" id="SMUV_0001061801-mRNA-1"/>
    </source>
</evidence>
<comment type="subcellular location">
    <subcellularLocation>
        <location evidence="1">Membrane</location>
        <topology evidence="1">Single-pass type I membrane protein</topology>
    </subcellularLocation>
</comment>
<reference evidence="19" key="1">
    <citation type="submission" date="2016-04" db="UniProtKB">
        <authorList>
            <consortium name="WormBaseParasite"/>
        </authorList>
    </citation>
    <scope>IDENTIFICATION</scope>
</reference>
<evidence type="ECO:0000256" key="13">
    <source>
        <dbReference type="ARBA" id="ARBA00023180"/>
    </source>
</evidence>
<keyword evidence="10" id="KW-0472">Membrane</keyword>
<proteinExistence type="predicted"/>
<dbReference type="GO" id="GO:0004714">
    <property type="term" value="F:transmembrane receptor protein tyrosine kinase activity"/>
    <property type="evidence" value="ECO:0007669"/>
    <property type="project" value="UniProtKB-EC"/>
</dbReference>
<feature type="domain" description="Growth factor receptor" evidence="17">
    <location>
        <begin position="435"/>
        <end position="539"/>
    </location>
</feature>
<evidence type="ECO:0000256" key="1">
    <source>
        <dbReference type="ARBA" id="ARBA00004479"/>
    </source>
</evidence>
<keyword evidence="8" id="KW-0067">ATP-binding</keyword>
<keyword evidence="9" id="KW-1133">Transmembrane helix</keyword>
<dbReference type="Proteomes" id="UP000046393">
    <property type="component" value="Unplaced"/>
</dbReference>
<evidence type="ECO:0000256" key="8">
    <source>
        <dbReference type="ARBA" id="ARBA00022840"/>
    </source>
</evidence>
<dbReference type="GO" id="GO:0016020">
    <property type="term" value="C:membrane"/>
    <property type="evidence" value="ECO:0007669"/>
    <property type="project" value="UniProtKB-SubCell"/>
</dbReference>
<dbReference type="EC" id="2.7.10.1" evidence="2"/>
<feature type="domain" description="Furin-like cysteine-rich" evidence="15">
    <location>
        <begin position="111"/>
        <end position="266"/>
    </location>
</feature>
<sequence length="548" mass="61753">MKKALSFLDGIEQITGSLVIFKTELKSISFKNLKVIWGDELLDGMALTVDNNYQLKNLSFPSLRSIERGSIALNVLPYLCHWQKTVSMYEILGKNYSQRVFTRMLGYNCNKEPEPKCHPKCNGKCWSSGPNDCQIVYRKNCPKDCRSGMCHVTEFNETICCDEACAAGCEGKGSDHCVACKRLYQDGRCVDRCNGLTSYDVVKMMVVPHKNPRYAHNRFCVARCPSSTYIENENCVHRCSPGLYYDTSVMPYTCKPCKNGICPKRCIIEQAITGENIERLRNCTTIEGHLYLAPHSFEPTFSATLNKTVKLTVDKLEILSSVRVVTDYVEVSVLHHPVKNLSFLRNLEVIIGQKLRVKFALKIFANYHLQYLGLTALKKISGGRVFILGNPKLCFVDTLNETWNSIVLEEPEPVYQKYKVDKNRNKALCESQAMVCDSTCDQKYGCWGPGNGQCARCENFFDGERCVDQCPSTGYYITGTNCSRCAPECVSCHGPLDTDCNKCKNVILHQESGYQCLSKCPISHYNRNGICLKCHKACYSFGISGLEI</sequence>
<dbReference type="WBParaSite" id="SMUV_0001061801-mRNA-1">
    <property type="protein sequence ID" value="SMUV_0001061801-mRNA-1"/>
    <property type="gene ID" value="SMUV_0001061801"/>
</dbReference>
<dbReference type="Pfam" id="PF14843">
    <property type="entry name" value="GF_recep_IV"/>
    <property type="match status" value="1"/>
</dbReference>
<evidence type="ECO:0000256" key="2">
    <source>
        <dbReference type="ARBA" id="ARBA00011902"/>
    </source>
</evidence>
<evidence type="ECO:0000256" key="10">
    <source>
        <dbReference type="ARBA" id="ARBA00023136"/>
    </source>
</evidence>
<accession>A0A0N5B028</accession>
<evidence type="ECO:0000259" key="16">
    <source>
        <dbReference type="Pfam" id="PF01030"/>
    </source>
</evidence>